<name>A0A382LKU0_9ZZZZ</name>
<dbReference type="AlphaFoldDB" id="A0A382LKU0"/>
<evidence type="ECO:0000313" key="2">
    <source>
        <dbReference type="EMBL" id="SVC35712.1"/>
    </source>
</evidence>
<dbReference type="PROSITE" id="PS00198">
    <property type="entry name" value="4FE4S_FER_1"/>
    <property type="match status" value="1"/>
</dbReference>
<evidence type="ECO:0000259" key="1">
    <source>
        <dbReference type="PROSITE" id="PS51379"/>
    </source>
</evidence>
<dbReference type="GO" id="GO:0016020">
    <property type="term" value="C:membrane"/>
    <property type="evidence" value="ECO:0007669"/>
    <property type="project" value="InterPro"/>
</dbReference>
<sequence>CPSDLRPQLLYGSRQSQEIPQSLHLDACIECRRCDQVCPSQIPLTRSFQVAKQRQALVRREQAAATANEQRFLARQARLLSNRAAVVSRPSQKDRQSLLDLIRMDQ</sequence>
<dbReference type="InterPro" id="IPR017900">
    <property type="entry name" value="4Fe4S_Fe_S_CS"/>
</dbReference>
<protein>
    <recommendedName>
        <fullName evidence="1">4Fe-4S ferredoxin-type domain-containing protein</fullName>
    </recommendedName>
</protein>
<dbReference type="GO" id="GO:0051539">
    <property type="term" value="F:4 iron, 4 sulfur cluster binding"/>
    <property type="evidence" value="ECO:0007669"/>
    <property type="project" value="InterPro"/>
</dbReference>
<reference evidence="2" key="1">
    <citation type="submission" date="2018-05" db="EMBL/GenBank/DDBJ databases">
        <authorList>
            <person name="Lanie J.A."/>
            <person name="Ng W.-L."/>
            <person name="Kazmierczak K.M."/>
            <person name="Andrzejewski T.M."/>
            <person name="Davidsen T.M."/>
            <person name="Wayne K.J."/>
            <person name="Tettelin H."/>
            <person name="Glass J.I."/>
            <person name="Rusch D."/>
            <person name="Podicherti R."/>
            <person name="Tsui H.-C.T."/>
            <person name="Winkler M.E."/>
        </authorList>
    </citation>
    <scope>NUCLEOTIDE SEQUENCE</scope>
</reference>
<dbReference type="PROSITE" id="PS51379">
    <property type="entry name" value="4FE4S_FER_2"/>
    <property type="match status" value="1"/>
</dbReference>
<dbReference type="GO" id="GO:0009055">
    <property type="term" value="F:electron transfer activity"/>
    <property type="evidence" value="ECO:0007669"/>
    <property type="project" value="InterPro"/>
</dbReference>
<dbReference type="SUPFAM" id="SSF46548">
    <property type="entry name" value="alpha-helical ferredoxin"/>
    <property type="match status" value="1"/>
</dbReference>
<feature type="non-terminal residue" evidence="2">
    <location>
        <position position="1"/>
    </location>
</feature>
<dbReference type="EMBL" id="UINC01086864">
    <property type="protein sequence ID" value="SVC35712.1"/>
    <property type="molecule type" value="Genomic_DNA"/>
</dbReference>
<dbReference type="InterPro" id="IPR017896">
    <property type="entry name" value="4Fe4S_Fe-S-bd"/>
</dbReference>
<dbReference type="PANTHER" id="PTHR43034">
    <property type="entry name" value="ION-TRANSLOCATING OXIDOREDUCTASE COMPLEX SUBUNIT C"/>
    <property type="match status" value="1"/>
</dbReference>
<dbReference type="Gene3D" id="3.30.70.20">
    <property type="match status" value="1"/>
</dbReference>
<gene>
    <name evidence="2" type="ORF">METZ01_LOCUS288566</name>
</gene>
<proteinExistence type="predicted"/>
<accession>A0A382LKU0</accession>
<organism evidence="2">
    <name type="scientific">marine metagenome</name>
    <dbReference type="NCBI Taxonomy" id="408172"/>
    <lineage>
        <taxon>unclassified sequences</taxon>
        <taxon>metagenomes</taxon>
        <taxon>ecological metagenomes</taxon>
    </lineage>
</organism>
<dbReference type="PANTHER" id="PTHR43034:SF2">
    <property type="entry name" value="ION-TRANSLOCATING OXIDOREDUCTASE COMPLEX SUBUNIT C"/>
    <property type="match status" value="1"/>
</dbReference>
<feature type="domain" description="4Fe-4S ferredoxin-type" evidence="1">
    <location>
        <begin position="19"/>
        <end position="48"/>
    </location>
</feature>
<dbReference type="InterPro" id="IPR010208">
    <property type="entry name" value="Ion_transpt_RnfC/RsxC"/>
</dbReference>